<evidence type="ECO:0000256" key="2">
    <source>
        <dbReference type="SAM" id="SignalP"/>
    </source>
</evidence>
<name>A0A8D9DPU9_9HEMI</name>
<organism evidence="3">
    <name type="scientific">Cacopsylla melanoneura</name>
    <dbReference type="NCBI Taxonomy" id="428564"/>
    <lineage>
        <taxon>Eukaryota</taxon>
        <taxon>Metazoa</taxon>
        <taxon>Ecdysozoa</taxon>
        <taxon>Arthropoda</taxon>
        <taxon>Hexapoda</taxon>
        <taxon>Insecta</taxon>
        <taxon>Pterygota</taxon>
        <taxon>Neoptera</taxon>
        <taxon>Paraneoptera</taxon>
        <taxon>Hemiptera</taxon>
        <taxon>Sternorrhyncha</taxon>
        <taxon>Psylloidea</taxon>
        <taxon>Psyllidae</taxon>
        <taxon>Psyllinae</taxon>
        <taxon>Cacopsylla</taxon>
    </lineage>
</organism>
<dbReference type="EMBL" id="HBUF01372108">
    <property type="protein sequence ID" value="CAG6726673.1"/>
    <property type="molecule type" value="Transcribed_RNA"/>
</dbReference>
<dbReference type="AlphaFoldDB" id="A0A8D9DPU9"/>
<keyword evidence="2" id="KW-0732">Signal</keyword>
<accession>A0A8D9DPU9</accession>
<proteinExistence type="predicted"/>
<evidence type="ECO:0000313" key="3">
    <source>
        <dbReference type="EMBL" id="CAG6726673.1"/>
    </source>
</evidence>
<feature type="signal peptide" evidence="2">
    <location>
        <begin position="1"/>
        <end position="16"/>
    </location>
</feature>
<protein>
    <submittedName>
        <fullName evidence="3">Uncharacterized protein</fullName>
    </submittedName>
</protein>
<feature type="coiled-coil region" evidence="1">
    <location>
        <begin position="297"/>
        <end position="324"/>
    </location>
</feature>
<feature type="chain" id="PRO_5034212877" evidence="2">
    <location>
        <begin position="17"/>
        <end position="414"/>
    </location>
</feature>
<sequence length="414" mass="50625">MDYLFVTLLLIMNVYTLKTHQSHELTHKSAREAKKEKTTVVGLAQTNGDICKGYQQRKRRELNMLSGSIIQNGGKLVKIVENNITKKKPINTKKWSDERKEKLRKLMKGRAKIISEQMKQFWKKAKEEGRTERLIKLAEHNRAIWRNLNKEDRTNKIKQISEQMKNYWKKLKEENNTQRHKQISKGLNTYYQRLKESGNTERQKKNSERMKKIWKRRLELLAEVTTRLKVKKGLKERMAEYWAKSEDERRKEELSTKNIRLSQLMRDTWRQIKQEGNTERQRKISQRLKQYWRKKTEDKLEQQIRLFKENLKRLKEEEVTEKKEFWKSEGSTKLKGPRQRMEAYWKKREKKRKTTIRMNKYMRQRMEAYGKKQEEKSMKTTKRMNKYMSNMREKLEEYLRKQKEKKKNSNTCQY</sequence>
<evidence type="ECO:0000256" key="1">
    <source>
        <dbReference type="SAM" id="Coils"/>
    </source>
</evidence>
<keyword evidence="1" id="KW-0175">Coiled coil</keyword>
<reference evidence="3" key="1">
    <citation type="submission" date="2021-05" db="EMBL/GenBank/DDBJ databases">
        <authorList>
            <person name="Alioto T."/>
            <person name="Alioto T."/>
            <person name="Gomez Garrido J."/>
        </authorList>
    </citation>
    <scope>NUCLEOTIDE SEQUENCE</scope>
</reference>